<dbReference type="OrthoDB" id="5653719at2"/>
<dbReference type="AlphaFoldDB" id="A0A0W0TRP1"/>
<accession>A0A0W0TRP1</accession>
<proteinExistence type="predicted"/>
<gene>
    <name evidence="2" type="ORF">Lery_1309</name>
</gene>
<evidence type="ECO:0000313" key="3">
    <source>
        <dbReference type="Proteomes" id="UP000054773"/>
    </source>
</evidence>
<protein>
    <submittedName>
        <fullName evidence="2">Uncharacterized protein</fullName>
    </submittedName>
</protein>
<sequence length="103" mass="11971">MEKEELTKMRLKLDGQSQAAALTREEAINQSILIRKAIVNIEKQKAEHPEKKKEHENKLKQLDELLKQLLTVIDEINAHTSQYQQSSKRLEETERLVEAPAVR</sequence>
<dbReference type="Proteomes" id="UP000054773">
    <property type="component" value="Unassembled WGS sequence"/>
</dbReference>
<dbReference type="PATRIC" id="fig|448.7.peg.1369"/>
<organism evidence="2 3">
    <name type="scientific">Legionella erythra</name>
    <dbReference type="NCBI Taxonomy" id="448"/>
    <lineage>
        <taxon>Bacteria</taxon>
        <taxon>Pseudomonadati</taxon>
        <taxon>Pseudomonadota</taxon>
        <taxon>Gammaproteobacteria</taxon>
        <taxon>Legionellales</taxon>
        <taxon>Legionellaceae</taxon>
        <taxon>Legionella</taxon>
    </lineage>
</organism>
<name>A0A0W0TRP1_LEGER</name>
<dbReference type="STRING" id="448.Lery_1309"/>
<feature type="compositionally biased region" description="Basic and acidic residues" evidence="1">
    <location>
        <begin position="88"/>
        <end position="97"/>
    </location>
</feature>
<evidence type="ECO:0000256" key="1">
    <source>
        <dbReference type="SAM" id="MobiDB-lite"/>
    </source>
</evidence>
<dbReference type="RefSeq" id="WP_058526447.1">
    <property type="nucleotide sequence ID" value="NZ_CAAAHY010000010.1"/>
</dbReference>
<keyword evidence="3" id="KW-1185">Reference proteome</keyword>
<comment type="caution">
    <text evidence="2">The sequence shown here is derived from an EMBL/GenBank/DDBJ whole genome shotgun (WGS) entry which is preliminary data.</text>
</comment>
<reference evidence="2 3" key="1">
    <citation type="submission" date="2015-11" db="EMBL/GenBank/DDBJ databases">
        <title>Genomic analysis of 38 Legionella species identifies large and diverse effector repertoires.</title>
        <authorList>
            <person name="Burstein D."/>
            <person name="Amaro F."/>
            <person name="Zusman T."/>
            <person name="Lifshitz Z."/>
            <person name="Cohen O."/>
            <person name="Gilbert J.A."/>
            <person name="Pupko T."/>
            <person name="Shuman H.A."/>
            <person name="Segal G."/>
        </authorList>
    </citation>
    <scope>NUCLEOTIDE SEQUENCE [LARGE SCALE GENOMIC DNA]</scope>
    <source>
        <strain evidence="2 3">SE-32A-C8</strain>
    </source>
</reference>
<feature type="region of interest" description="Disordered" evidence="1">
    <location>
        <begin position="82"/>
        <end position="103"/>
    </location>
</feature>
<evidence type="ECO:0000313" key="2">
    <source>
        <dbReference type="EMBL" id="KTC98255.1"/>
    </source>
</evidence>
<dbReference type="EMBL" id="LNYA01000023">
    <property type="protein sequence ID" value="KTC98255.1"/>
    <property type="molecule type" value="Genomic_DNA"/>
</dbReference>